<dbReference type="RefSeq" id="WP_311820848.1">
    <property type="nucleotide sequence ID" value="NZ_JARPYF010000001.1"/>
</dbReference>
<evidence type="ECO:0000256" key="1">
    <source>
        <dbReference type="SAM" id="Phobius"/>
    </source>
</evidence>
<feature type="transmembrane region" description="Helical" evidence="1">
    <location>
        <begin position="46"/>
        <end position="66"/>
    </location>
</feature>
<dbReference type="Proteomes" id="UP001252875">
    <property type="component" value="Unassembled WGS sequence"/>
</dbReference>
<accession>A0ABU3EXI5</accession>
<reference evidence="2 3" key="1">
    <citation type="submission" date="2023-03" db="EMBL/GenBank/DDBJ databases">
        <authorList>
            <person name="Shen W."/>
            <person name="Cai J."/>
        </authorList>
    </citation>
    <scope>NUCLEOTIDE SEQUENCE [LARGE SCALE GENOMIC DNA]</scope>
    <source>
        <strain evidence="2 3">D6-4</strain>
    </source>
</reference>
<feature type="transmembrane region" description="Helical" evidence="1">
    <location>
        <begin position="21"/>
        <end position="40"/>
    </location>
</feature>
<feature type="transmembrane region" description="Helical" evidence="1">
    <location>
        <begin position="213"/>
        <end position="232"/>
    </location>
</feature>
<keyword evidence="1" id="KW-0812">Transmembrane</keyword>
<keyword evidence="1" id="KW-1133">Transmembrane helix</keyword>
<name>A0ABU3EXI5_9ENTE</name>
<evidence type="ECO:0000313" key="3">
    <source>
        <dbReference type="Proteomes" id="UP001252875"/>
    </source>
</evidence>
<dbReference type="NCBIfam" id="TIGR03732">
    <property type="entry name" value="lanti_perm_MutE"/>
    <property type="match status" value="1"/>
</dbReference>
<feature type="transmembrane region" description="Helical" evidence="1">
    <location>
        <begin position="123"/>
        <end position="147"/>
    </location>
</feature>
<feature type="transmembrane region" description="Helical" evidence="1">
    <location>
        <begin position="96"/>
        <end position="117"/>
    </location>
</feature>
<proteinExistence type="predicted"/>
<dbReference type="EMBL" id="JARPYI010000001">
    <property type="protein sequence ID" value="MDT2599028.1"/>
    <property type="molecule type" value="Genomic_DNA"/>
</dbReference>
<dbReference type="InterPro" id="IPR021205">
    <property type="entry name" value="Lanti_perm_SpaE/MutE/EpiE-like"/>
</dbReference>
<organism evidence="2 3">
    <name type="scientific">Enterococcus hulanensis</name>
    <dbReference type="NCBI Taxonomy" id="2559929"/>
    <lineage>
        <taxon>Bacteria</taxon>
        <taxon>Bacillati</taxon>
        <taxon>Bacillota</taxon>
        <taxon>Bacilli</taxon>
        <taxon>Lactobacillales</taxon>
        <taxon>Enterococcaceae</taxon>
        <taxon>Enterococcus</taxon>
    </lineage>
</organism>
<dbReference type="CDD" id="cd21807">
    <property type="entry name" value="ABC-2_lan_permease_MutE_EpiE-like"/>
    <property type="match status" value="1"/>
</dbReference>
<feature type="transmembrane region" description="Helical" evidence="1">
    <location>
        <begin position="154"/>
        <end position="173"/>
    </location>
</feature>
<keyword evidence="1" id="KW-0472">Membrane</keyword>
<keyword evidence="3" id="KW-1185">Reference proteome</keyword>
<protein>
    <submittedName>
        <fullName evidence="2">Lantibiotic immunity ABC transporter MutE/EpiE family permease subunit</fullName>
    </submittedName>
</protein>
<evidence type="ECO:0000313" key="2">
    <source>
        <dbReference type="EMBL" id="MDT2599028.1"/>
    </source>
</evidence>
<sequence>MGRIIRAELLKGKRSFGRKGIVLFPLLVSLMAIFLMGGQFTQIGAYNWWYMLLLPMVVGLICNNLIDSDKRLSFFNVNVLPISPVKIWQGKIWTGVLYLVFGNGLVFGLTTLSGLIFSAQYPIWRGIAAGIILTVTWAWQIPLGLFLADRFHSVVTFLSIIFLNFFCSSQTIAGGDLWYLPFAIAPRLMAPIIGINPNGVPLETGSPLYDTNVIVPGVIFTIILFIGSYYLTTKWFSSGGYYHEAA</sequence>
<comment type="caution">
    <text evidence="2">The sequence shown here is derived from an EMBL/GenBank/DDBJ whole genome shotgun (WGS) entry which is preliminary data.</text>
</comment>
<gene>
    <name evidence="2" type="ORF">P7D85_04530</name>
</gene>